<dbReference type="AlphaFoldDB" id="A0A1X1TDN1"/>
<evidence type="ECO:0000256" key="2">
    <source>
        <dbReference type="ARBA" id="ARBA00022692"/>
    </source>
</evidence>
<dbReference type="STRING" id="44010.AWC00_10930"/>
<keyword evidence="2 6" id="KW-0812">Transmembrane</keyword>
<feature type="domain" description="RDD" evidence="7">
    <location>
        <begin position="18"/>
        <end position="144"/>
    </location>
</feature>
<dbReference type="RefSeq" id="WP_085232678.1">
    <property type="nucleotide sequence ID" value="NZ_AP022613.1"/>
</dbReference>
<gene>
    <name evidence="8" type="ORF">MCNS_50450</name>
</gene>
<feature type="compositionally biased region" description="Pro residues" evidence="5">
    <location>
        <begin position="249"/>
        <end position="281"/>
    </location>
</feature>
<dbReference type="Pfam" id="PF06271">
    <property type="entry name" value="RDD"/>
    <property type="match status" value="1"/>
</dbReference>
<comment type="subcellular location">
    <subcellularLocation>
        <location evidence="1">Membrane</location>
        <topology evidence="1">Multi-pass membrane protein</topology>
    </subcellularLocation>
</comment>
<name>A0A1X1TDN1_9MYCO</name>
<feature type="transmembrane region" description="Helical" evidence="6">
    <location>
        <begin position="54"/>
        <end position="74"/>
    </location>
</feature>
<evidence type="ECO:0000256" key="4">
    <source>
        <dbReference type="ARBA" id="ARBA00023136"/>
    </source>
</evidence>
<dbReference type="GO" id="GO:0016020">
    <property type="term" value="C:membrane"/>
    <property type="evidence" value="ECO:0007669"/>
    <property type="project" value="UniProtKB-SubCell"/>
</dbReference>
<keyword evidence="4 6" id="KW-0472">Membrane</keyword>
<evidence type="ECO:0000313" key="8">
    <source>
        <dbReference type="EMBL" id="BBZ41982.1"/>
    </source>
</evidence>
<sequence length="299" mass="31568">MPEVVTGDAVVLDVQIAQLPVRAVSALIDIMVIIAGYVVGLFLWAATLTQFDEALTTAILIIFTMLVMVGYPLVFETATRGRSLGKLAMGLRVVSDDGGPERFRQALFRALASVVEIWTLAGSPAVICSILSPKAKRIGDIFAGTVVISERGPRLASPPMMPPSLAWWASSLQLSGLDAGQAEVARQFLSRAAQLDPRLRQQMSYRIAGDVVSRIAPPPPPGAPPELVLAAVLAERHRRELARLQAVFPGPPGPWPPTGPAPWPGAAPPQSAPPPAPPQTVPRPEQGPTSSTGGFAAPE</sequence>
<evidence type="ECO:0000313" key="9">
    <source>
        <dbReference type="Proteomes" id="UP000467385"/>
    </source>
</evidence>
<evidence type="ECO:0000256" key="5">
    <source>
        <dbReference type="SAM" id="MobiDB-lite"/>
    </source>
</evidence>
<evidence type="ECO:0000259" key="7">
    <source>
        <dbReference type="Pfam" id="PF06271"/>
    </source>
</evidence>
<dbReference type="PANTHER" id="PTHR38480:SF1">
    <property type="entry name" value="SLR0254 PROTEIN"/>
    <property type="match status" value="1"/>
</dbReference>
<evidence type="ECO:0000256" key="6">
    <source>
        <dbReference type="SAM" id="Phobius"/>
    </source>
</evidence>
<dbReference type="EMBL" id="AP022613">
    <property type="protein sequence ID" value="BBZ41982.1"/>
    <property type="molecule type" value="Genomic_DNA"/>
</dbReference>
<reference evidence="8 9" key="1">
    <citation type="journal article" date="2019" name="Emerg. Microbes Infect.">
        <title>Comprehensive subspecies identification of 175 nontuberculous mycobacteria species based on 7547 genomic profiles.</title>
        <authorList>
            <person name="Matsumoto Y."/>
            <person name="Kinjo T."/>
            <person name="Motooka D."/>
            <person name="Nabeya D."/>
            <person name="Jung N."/>
            <person name="Uechi K."/>
            <person name="Horii T."/>
            <person name="Iida T."/>
            <person name="Fujita J."/>
            <person name="Nakamura S."/>
        </authorList>
    </citation>
    <scope>NUCLEOTIDE SEQUENCE [LARGE SCALE GENOMIC DNA]</scope>
    <source>
        <strain evidence="8 9">JCM 14738</strain>
    </source>
</reference>
<accession>A0A1X1TDN1</accession>
<proteinExistence type="predicted"/>
<feature type="transmembrane region" description="Helical" evidence="6">
    <location>
        <begin position="26"/>
        <end position="48"/>
    </location>
</feature>
<dbReference type="InterPro" id="IPR010432">
    <property type="entry name" value="RDD"/>
</dbReference>
<evidence type="ECO:0000256" key="3">
    <source>
        <dbReference type="ARBA" id="ARBA00022989"/>
    </source>
</evidence>
<evidence type="ECO:0000256" key="1">
    <source>
        <dbReference type="ARBA" id="ARBA00004141"/>
    </source>
</evidence>
<keyword evidence="9" id="KW-1185">Reference proteome</keyword>
<dbReference type="PANTHER" id="PTHR38480">
    <property type="entry name" value="SLR0254 PROTEIN"/>
    <property type="match status" value="1"/>
</dbReference>
<keyword evidence="3 6" id="KW-1133">Transmembrane helix</keyword>
<organism evidence="8 9">
    <name type="scientific">Mycobacterium conspicuum</name>
    <dbReference type="NCBI Taxonomy" id="44010"/>
    <lineage>
        <taxon>Bacteria</taxon>
        <taxon>Bacillati</taxon>
        <taxon>Actinomycetota</taxon>
        <taxon>Actinomycetes</taxon>
        <taxon>Mycobacteriales</taxon>
        <taxon>Mycobacteriaceae</taxon>
        <taxon>Mycobacterium</taxon>
    </lineage>
</organism>
<dbReference type="Proteomes" id="UP000467385">
    <property type="component" value="Chromosome"/>
</dbReference>
<dbReference type="OrthoDB" id="9787732at2"/>
<protein>
    <submittedName>
        <fullName evidence="8">Membrane protein</fullName>
    </submittedName>
</protein>
<feature type="region of interest" description="Disordered" evidence="5">
    <location>
        <begin position="246"/>
        <end position="299"/>
    </location>
</feature>